<gene>
    <name evidence="1" type="ORF">V1517DRAFT_337336</name>
</gene>
<accession>A0ACC3TTE6</accession>
<comment type="caution">
    <text evidence="1">The sequence shown here is derived from an EMBL/GenBank/DDBJ whole genome shotgun (WGS) entry which is preliminary data.</text>
</comment>
<name>A0ACC3TTE6_9ASCO</name>
<dbReference type="Proteomes" id="UP001489719">
    <property type="component" value="Unassembled WGS sequence"/>
</dbReference>
<evidence type="ECO:0000313" key="1">
    <source>
        <dbReference type="EMBL" id="KAK9323985.1"/>
    </source>
</evidence>
<evidence type="ECO:0000313" key="2">
    <source>
        <dbReference type="Proteomes" id="UP001489719"/>
    </source>
</evidence>
<keyword evidence="2" id="KW-1185">Reference proteome</keyword>
<organism evidence="1 2">
    <name type="scientific">Lipomyces orientalis</name>
    <dbReference type="NCBI Taxonomy" id="1233043"/>
    <lineage>
        <taxon>Eukaryota</taxon>
        <taxon>Fungi</taxon>
        <taxon>Dikarya</taxon>
        <taxon>Ascomycota</taxon>
        <taxon>Saccharomycotina</taxon>
        <taxon>Lipomycetes</taxon>
        <taxon>Lipomycetales</taxon>
        <taxon>Lipomycetaceae</taxon>
        <taxon>Lipomyces</taxon>
    </lineage>
</organism>
<sequence length="166" mass="19624">MVAIEVGTSETYGKLFDDKDMWINGKGVNVVILVCFTESPRFRNPDTRFLLKIVETNIALGYYDPLEYRHHKWVGELSEAFIEVWRPDSYDRFDLDGFELVHEYLPVTLNLKIKDFYPHDEWRTANIEDNSLPFDSPTFVNSVMAHMRVVAQNRLELYLHEKLRLH</sequence>
<dbReference type="EMBL" id="MU970055">
    <property type="protein sequence ID" value="KAK9323985.1"/>
    <property type="molecule type" value="Genomic_DNA"/>
</dbReference>
<proteinExistence type="predicted"/>
<protein>
    <submittedName>
        <fullName evidence="1">Uncharacterized protein</fullName>
    </submittedName>
</protein>
<reference evidence="2" key="1">
    <citation type="journal article" date="2024" name="Front. Bioeng. Biotechnol.">
        <title>Genome-scale model development and genomic sequencing of the oleaginous clade Lipomyces.</title>
        <authorList>
            <person name="Czajka J.J."/>
            <person name="Han Y."/>
            <person name="Kim J."/>
            <person name="Mondo S.J."/>
            <person name="Hofstad B.A."/>
            <person name="Robles A."/>
            <person name="Haridas S."/>
            <person name="Riley R."/>
            <person name="LaButti K."/>
            <person name="Pangilinan J."/>
            <person name="Andreopoulos W."/>
            <person name="Lipzen A."/>
            <person name="Yan J."/>
            <person name="Wang M."/>
            <person name="Ng V."/>
            <person name="Grigoriev I.V."/>
            <person name="Spatafora J.W."/>
            <person name="Magnuson J.K."/>
            <person name="Baker S.E."/>
            <person name="Pomraning K.R."/>
        </authorList>
    </citation>
    <scope>NUCLEOTIDE SEQUENCE [LARGE SCALE GENOMIC DNA]</scope>
    <source>
        <strain evidence="2">CBS 10300</strain>
    </source>
</reference>